<proteinExistence type="predicted"/>
<dbReference type="EMBL" id="GHES01027252">
    <property type="protein sequence ID" value="MPA57811.1"/>
    <property type="molecule type" value="Transcribed_RNA"/>
</dbReference>
<dbReference type="Gene3D" id="3.30.890.10">
    <property type="entry name" value="Methyl-cpg-binding Protein 2, Chain A"/>
    <property type="match status" value="3"/>
</dbReference>
<dbReference type="Pfam" id="PF01429">
    <property type="entry name" value="MBD"/>
    <property type="match status" value="2"/>
</dbReference>
<feature type="compositionally biased region" description="Basic and acidic residues" evidence="6">
    <location>
        <begin position="599"/>
        <end position="610"/>
    </location>
</feature>
<dbReference type="PANTHER" id="PTHR34067">
    <property type="entry name" value="OS04G0193200 PROTEIN"/>
    <property type="match status" value="1"/>
</dbReference>
<feature type="compositionally biased region" description="Polar residues" evidence="6">
    <location>
        <begin position="614"/>
        <end position="623"/>
    </location>
</feature>
<dbReference type="PANTHER" id="PTHR34067:SF20">
    <property type="entry name" value="OS08G0206700 PROTEIN"/>
    <property type="match status" value="1"/>
</dbReference>
<feature type="region of interest" description="Disordered" evidence="6">
    <location>
        <begin position="58"/>
        <end position="103"/>
    </location>
</feature>
<feature type="domain" description="MBD" evidence="7">
    <location>
        <begin position="123"/>
        <end position="196"/>
    </location>
</feature>
<dbReference type="GO" id="GO:0005634">
    <property type="term" value="C:nucleus"/>
    <property type="evidence" value="ECO:0007669"/>
    <property type="project" value="UniProtKB-SubCell"/>
</dbReference>
<keyword evidence="2" id="KW-0805">Transcription regulation</keyword>
<evidence type="ECO:0000256" key="3">
    <source>
        <dbReference type="ARBA" id="ARBA00023125"/>
    </source>
</evidence>
<organism evidence="8">
    <name type="scientific">Davidia involucrata</name>
    <name type="common">Dove tree</name>
    <dbReference type="NCBI Taxonomy" id="16924"/>
    <lineage>
        <taxon>Eukaryota</taxon>
        <taxon>Viridiplantae</taxon>
        <taxon>Streptophyta</taxon>
        <taxon>Embryophyta</taxon>
        <taxon>Tracheophyta</taxon>
        <taxon>Spermatophyta</taxon>
        <taxon>Magnoliopsida</taxon>
        <taxon>eudicotyledons</taxon>
        <taxon>Gunneridae</taxon>
        <taxon>Pentapetalae</taxon>
        <taxon>asterids</taxon>
        <taxon>Cornales</taxon>
        <taxon>Nyssaceae</taxon>
        <taxon>Davidia</taxon>
    </lineage>
</organism>
<gene>
    <name evidence="8" type="ORF">Din_027252</name>
</gene>
<feature type="compositionally biased region" description="Basic and acidic residues" evidence="6">
    <location>
        <begin position="544"/>
        <end position="553"/>
    </location>
</feature>
<dbReference type="AlphaFoldDB" id="A0A5B7AQW8"/>
<evidence type="ECO:0000256" key="4">
    <source>
        <dbReference type="ARBA" id="ARBA00023163"/>
    </source>
</evidence>
<evidence type="ECO:0000256" key="1">
    <source>
        <dbReference type="ARBA" id="ARBA00004123"/>
    </source>
</evidence>
<keyword evidence="5" id="KW-0539">Nucleus</keyword>
<feature type="region of interest" description="Disordered" evidence="6">
    <location>
        <begin position="493"/>
        <end position="626"/>
    </location>
</feature>
<comment type="subcellular location">
    <subcellularLocation>
        <location evidence="1">Nucleus</location>
    </subcellularLocation>
</comment>
<evidence type="ECO:0000256" key="6">
    <source>
        <dbReference type="SAM" id="MobiDB-lite"/>
    </source>
</evidence>
<dbReference type="InterPro" id="IPR016177">
    <property type="entry name" value="DNA-bd_dom_sf"/>
</dbReference>
<feature type="compositionally biased region" description="Basic residues" evidence="6">
    <location>
        <begin position="58"/>
        <end position="68"/>
    </location>
</feature>
<feature type="compositionally biased region" description="Basic and acidic residues" evidence="6">
    <location>
        <begin position="728"/>
        <end position="737"/>
    </location>
</feature>
<feature type="domain" description="MBD" evidence="7">
    <location>
        <begin position="1"/>
        <end position="70"/>
    </location>
</feature>
<name>A0A5B7AQW8_DAVIN</name>
<feature type="domain" description="MBD" evidence="7">
    <location>
        <begin position="234"/>
        <end position="310"/>
    </location>
</feature>
<feature type="region of interest" description="Disordered" evidence="6">
    <location>
        <begin position="330"/>
        <end position="425"/>
    </location>
</feature>
<dbReference type="InterPro" id="IPR038945">
    <property type="entry name" value="MBD13-like"/>
</dbReference>
<feature type="compositionally biased region" description="Basic and acidic residues" evidence="6">
    <location>
        <begin position="561"/>
        <end position="572"/>
    </location>
</feature>
<dbReference type="PROSITE" id="PS50982">
    <property type="entry name" value="MBD"/>
    <property type="match status" value="3"/>
</dbReference>
<evidence type="ECO:0000259" key="7">
    <source>
        <dbReference type="PROSITE" id="PS50982"/>
    </source>
</evidence>
<keyword evidence="3" id="KW-0238">DNA-binding</keyword>
<evidence type="ECO:0000313" key="8">
    <source>
        <dbReference type="EMBL" id="MPA57811.1"/>
    </source>
</evidence>
<evidence type="ECO:0000256" key="5">
    <source>
        <dbReference type="ARBA" id="ARBA00023242"/>
    </source>
</evidence>
<protein>
    <submittedName>
        <fullName evidence="8">Putative methyl-CpG-binding domain-containing protein 13 isoform X1</fullName>
    </submittedName>
</protein>
<reference evidence="8" key="1">
    <citation type="submission" date="2019-08" db="EMBL/GenBank/DDBJ databases">
        <title>Reference gene set and small RNA set construction with multiple tissues from Davidia involucrata Baill.</title>
        <authorList>
            <person name="Yang H."/>
            <person name="Zhou C."/>
            <person name="Li G."/>
            <person name="Wang J."/>
            <person name="Gao P."/>
            <person name="Wang M."/>
            <person name="Wang R."/>
            <person name="Zhao Y."/>
        </authorList>
    </citation>
    <scope>NUCLEOTIDE SEQUENCE</scope>
    <source>
        <tissue evidence="8">Mixed with DoveR01_LX</tissue>
    </source>
</reference>
<dbReference type="SUPFAM" id="SSF54171">
    <property type="entry name" value="DNA-binding domain"/>
    <property type="match status" value="3"/>
</dbReference>
<evidence type="ECO:0000256" key="2">
    <source>
        <dbReference type="ARBA" id="ARBA00023015"/>
    </source>
</evidence>
<sequence>MVAGQSPDWLPAGWTVQVKVKNGRKVKYYFNGETGQKFDSKNDIIRYVKMGKVRVRQSINKHNKRRSEKKSMPLAAKTNEFENSQPVNKHNKRRSEKKPMPLAAKTNEFENKRRSEKKPMPLTAKTNERPEWLPHGWIMEVKSRKTGSRIGMKYKCYIDPVTGYKFYSKPEVSQYLKTVKRNSRTSEQKKIGVGSVSNCYNDQLTGGKSSLKPELSQNLKTVKGKSSTSKEKKVVVERVTPDGLPPGWIKEIRIQKKVTGTRKDPFYTDPESGYIFRSKKDALRYLETGDISSCAIKPMKRSVDMESINNELSPQSVGKGHKLEHHTSRRRLFAGKESCDTSSLVASDAEGSKEGQRKAVSADVTGTSTPTDEILEGKHLLDNVIGDSAETKEGPDPSSSALPKTKGSKRKRGKSVLAEDGPVSTPATNILQEEKLPVRTEELSNRKTQIGLSKCKKKRALIFPSRSSKRLAGLNPELVANLGLSERALRAATRKSGESEVKPSLGSTLDGVADGALQRLEAEPETEIAHHASGGTEAPSDVEPSSKNEKRLGDQAVPEEQPGRQESEKKDDENPDPSDVEPSNKNEKPLGDQAVPEEQPGKHETEKKDDENPESQLFSSFGDSWSDPCLEFAFKTLTGAIPVEDNLAIEGYFQQQVDNSHTRDGCSALPDFGLPSSFQSDISVHFDAPEKPVCLPQLPENPTCPPSSGNVSIPSCSGIGPQQPSLDVNKEYQAKVN</sequence>
<accession>A0A5B7AQW8</accession>
<dbReference type="GO" id="GO:0003677">
    <property type="term" value="F:DNA binding"/>
    <property type="evidence" value="ECO:0007669"/>
    <property type="project" value="UniProtKB-KW"/>
</dbReference>
<feature type="compositionally biased region" description="Polar residues" evidence="6">
    <location>
        <begin position="706"/>
        <end position="726"/>
    </location>
</feature>
<feature type="region of interest" description="Disordered" evidence="6">
    <location>
        <begin position="698"/>
        <end position="737"/>
    </location>
</feature>
<keyword evidence="4" id="KW-0804">Transcription</keyword>
<dbReference type="InterPro" id="IPR001739">
    <property type="entry name" value="Methyl_CpG_DNA-bd"/>
</dbReference>